<dbReference type="Pfam" id="PF22666">
    <property type="entry name" value="Glyco_hydro_2_N2"/>
    <property type="match status" value="1"/>
</dbReference>
<evidence type="ECO:0000313" key="4">
    <source>
        <dbReference type="Proteomes" id="UP001493487"/>
    </source>
</evidence>
<dbReference type="SUPFAM" id="SSF51445">
    <property type="entry name" value="(Trans)glycosidases"/>
    <property type="match status" value="1"/>
</dbReference>
<gene>
    <name evidence="3" type="ORF">QJS35_15330</name>
</gene>
<sequence length="946" mass="107455">MKHKIPNEGCVREMGANHMSPYIERMHNPPNEAKGFTRWWWYGAAVTKEEVRRELAYMKEAGLGGVELQITYPLQADSEEQGIRNRFYYSPEFFEMLDYTLLTAEEMGLFVDLTLCSGWPFGGPFVPYDMAPEILIPYQIDVMGPSEYSQDFTTILPGTPCKIVMGQFENGVLLADTLKDITHLLEETSLHGWPWGHGLNRVSIPEGHWKIYVFITNLYKQQVGIPAPGMEGYAIDHCRKDVSDFYFANFGDPLVERIGEGRIRSFFCDSIELGGNNWTSILPEQFLLRRGYDLTPYMPALWGDIGELTADIRYDYYKTFSELTVENFFRNFTDWCHSRGAKSRIQAHGTWGDILQAYAAADFPEGETFGPNDKYEVNTVHRRLASSAGHVYGRNVITNETFTWLRVPRFIETLEMMKAAVDAVFLDGMNQIVNHGYSYSPESAGKPGWAFYASSFISHNNTWWEYYALLSSYIHTVSAFLQVGDSYSEVAIYLPQADVWSSMPMAELHMAMKLEEHIGKSLVNRVHKSGYGFDFLNDEAITSLSRMTGEGLEIGANRYKVMILPHVNRLPLETALKLLDYVQAGGILIAVTDRPRHVPGYLGREANNRSLGLIMDDLFAGETGSWKNVGDGKTITVGDEVELVTRLREAEAPDVQIESLESKAEDSAAQSIGYVHRIQEDVHIYFLSNVSNQAHNARIRFKYGTKAAAVLDPMTRETIRRIRLANDSASMELAFEPYQSVIVVFDEALEEDAGVLDTGALPVLGQATRHIDITESWKLRIPEVKFEQHLTSLQTWEQFEETKYYCGSAYYEKNVDIPALQPGERIWLNLEGVHEVAEVFVNGRSAGALWKAPRRLDLTDWLNEGDNALSIKVVNVWINHFLSPELQKPQPEGPLTEQWPYFTEKIKQIRDRRLHTQKEREQVKAPLPAGLSGKAMLSIHNLLRLI</sequence>
<reference evidence="3 4" key="1">
    <citation type="journal article" date="2023" name="Genome Announc.">
        <title>Pan-Genome Analyses of the Genus Cohnella and Proposal of the Novel Species Cohnella silvisoli sp. nov., Isolated from Forest Soil.</title>
        <authorList>
            <person name="Wang C."/>
            <person name="Mao L."/>
            <person name="Bao G."/>
            <person name="Zhu H."/>
        </authorList>
    </citation>
    <scope>NUCLEOTIDE SEQUENCE [LARGE SCALE GENOMIC DNA]</scope>
    <source>
        <strain evidence="3 4">NL03-T5-1</strain>
    </source>
</reference>
<dbReference type="Gene3D" id="2.60.120.260">
    <property type="entry name" value="Galactose-binding domain-like"/>
    <property type="match status" value="1"/>
</dbReference>
<dbReference type="PANTHER" id="PTHR36848:SF2">
    <property type="entry name" value="SECRETED PROTEIN"/>
    <property type="match status" value="1"/>
</dbReference>
<dbReference type="PANTHER" id="PTHR36848">
    <property type="entry name" value="DNA-BINDING PROTEIN (PUTATIVE SECRETED PROTEIN)-RELATED"/>
    <property type="match status" value="1"/>
</dbReference>
<dbReference type="GO" id="GO:0016787">
    <property type="term" value="F:hydrolase activity"/>
    <property type="evidence" value="ECO:0007669"/>
    <property type="project" value="UniProtKB-KW"/>
</dbReference>
<accession>A0ABV1KVB3</accession>
<name>A0ABV1KVB3_9BACL</name>
<evidence type="ECO:0000259" key="2">
    <source>
        <dbReference type="Pfam" id="PF22666"/>
    </source>
</evidence>
<evidence type="ECO:0000256" key="1">
    <source>
        <dbReference type="ARBA" id="ARBA00022801"/>
    </source>
</evidence>
<dbReference type="Gene3D" id="3.20.20.80">
    <property type="entry name" value="Glycosidases"/>
    <property type="match status" value="1"/>
</dbReference>
<proteinExistence type="predicted"/>
<dbReference type="EMBL" id="JASKHM010000008">
    <property type="protein sequence ID" value="MEQ4483767.1"/>
    <property type="molecule type" value="Genomic_DNA"/>
</dbReference>
<dbReference type="InterPro" id="IPR008979">
    <property type="entry name" value="Galactose-bd-like_sf"/>
</dbReference>
<dbReference type="Proteomes" id="UP001493487">
    <property type="component" value="Unassembled WGS sequence"/>
</dbReference>
<feature type="domain" description="Beta-mannosidase-like galactose-binding" evidence="2">
    <location>
        <begin position="810"/>
        <end position="877"/>
    </location>
</feature>
<dbReference type="CDD" id="cd03143">
    <property type="entry name" value="A4_beta-galactosidase_middle_domain"/>
    <property type="match status" value="1"/>
</dbReference>
<keyword evidence="4" id="KW-1185">Reference proteome</keyword>
<dbReference type="InterPro" id="IPR017853">
    <property type="entry name" value="GH"/>
</dbReference>
<dbReference type="InterPro" id="IPR054593">
    <property type="entry name" value="Beta-mannosidase-like_N2"/>
</dbReference>
<organism evidence="3 4">
    <name type="scientific">Cohnella silvisoli</name>
    <dbReference type="NCBI Taxonomy" id="2873699"/>
    <lineage>
        <taxon>Bacteria</taxon>
        <taxon>Bacillati</taxon>
        <taxon>Bacillota</taxon>
        <taxon>Bacilli</taxon>
        <taxon>Bacillales</taxon>
        <taxon>Paenibacillaceae</taxon>
        <taxon>Cohnella</taxon>
    </lineage>
</organism>
<dbReference type="NCBIfam" id="NF045579">
    <property type="entry name" value="rhamnoside_JR"/>
    <property type="match status" value="1"/>
</dbReference>
<comment type="caution">
    <text evidence="3">The sequence shown here is derived from an EMBL/GenBank/DDBJ whole genome shotgun (WGS) entry which is preliminary data.</text>
</comment>
<dbReference type="SUPFAM" id="SSF49785">
    <property type="entry name" value="Galactose-binding domain-like"/>
    <property type="match status" value="1"/>
</dbReference>
<dbReference type="RefSeq" id="WP_232186064.1">
    <property type="nucleotide sequence ID" value="NZ_JAIOAP010000007.1"/>
</dbReference>
<dbReference type="InterPro" id="IPR029062">
    <property type="entry name" value="Class_I_gatase-like"/>
</dbReference>
<dbReference type="Gene3D" id="3.40.50.880">
    <property type="match status" value="1"/>
</dbReference>
<protein>
    <submittedName>
        <fullName evidence="3">Glycosyl hydrolase</fullName>
    </submittedName>
</protein>
<keyword evidence="1 3" id="KW-0378">Hydrolase</keyword>
<dbReference type="InterPro" id="IPR053161">
    <property type="entry name" value="Ulvan_degrading_GH"/>
</dbReference>
<evidence type="ECO:0000313" key="3">
    <source>
        <dbReference type="EMBL" id="MEQ4483767.1"/>
    </source>
</evidence>
<dbReference type="Pfam" id="PF17132">
    <property type="entry name" value="Glyco_hydro_106"/>
    <property type="match status" value="2"/>
</dbReference>